<reference evidence="2 3" key="1">
    <citation type="submission" date="2019-08" db="EMBL/GenBank/DDBJ databases">
        <title>Bioinformatics analysis of the strain L3 and L5.</title>
        <authorList>
            <person name="Li X."/>
        </authorList>
    </citation>
    <scope>NUCLEOTIDE SEQUENCE [LARGE SCALE GENOMIC DNA]</scope>
    <source>
        <strain evidence="2 3">L3</strain>
    </source>
</reference>
<evidence type="ECO:0000313" key="2">
    <source>
        <dbReference type="EMBL" id="KAA0017150.1"/>
    </source>
</evidence>
<dbReference type="Pfam" id="PF00480">
    <property type="entry name" value="ROK"/>
    <property type="match status" value="1"/>
</dbReference>
<evidence type="ECO:0000313" key="3">
    <source>
        <dbReference type="Proteomes" id="UP000466024"/>
    </source>
</evidence>
<dbReference type="EMBL" id="VTPX01000008">
    <property type="protein sequence ID" value="KAA0017150.1"/>
    <property type="molecule type" value="Genomic_DNA"/>
</dbReference>
<evidence type="ECO:0000256" key="1">
    <source>
        <dbReference type="ARBA" id="ARBA00006479"/>
    </source>
</evidence>
<proteinExistence type="inferred from homology"/>
<protein>
    <submittedName>
        <fullName evidence="2">ROK family protein</fullName>
    </submittedName>
</protein>
<dbReference type="RefSeq" id="WP_149436062.1">
    <property type="nucleotide sequence ID" value="NZ_VTPX01000008.1"/>
</dbReference>
<name>A0A640WDJ4_9GAMM</name>
<dbReference type="PANTHER" id="PTHR18964:SF149">
    <property type="entry name" value="BIFUNCTIONAL UDP-N-ACETYLGLUCOSAMINE 2-EPIMERASE_N-ACETYLMANNOSAMINE KINASE"/>
    <property type="match status" value="1"/>
</dbReference>
<comment type="caution">
    <text evidence="2">The sequence shown here is derived from an EMBL/GenBank/DDBJ whole genome shotgun (WGS) entry which is preliminary data.</text>
</comment>
<sequence length="310" mass="32036">MHYGIDVGGTKTEIAIYDRDWVCLDRWRKPTPSDDGEAFLSMLTALVREADRRCDGRGTLGLGFPGVLDERGHLITANLSGLRPFVLKTALAAVLDRAFVIENDSRCFVVSEAGPGGAAEGASHAFGAILGTGAGGGAIVDGRLLRGGGRFAGEWGHLPLPAAAARDYGLPCPTCGCGLSGCLETYIAGPGLVRLHRHFGGASSSAEEWHVAWRTGEEAAQRARECHLDLLGGALANVVKLLSPQVIVMGGGLSTMDGLLTALPAAIAAHLFPGVETPGVVRSRFGNSSGVRGAAMLGADVSASAGNERI</sequence>
<dbReference type="PANTHER" id="PTHR18964">
    <property type="entry name" value="ROK (REPRESSOR, ORF, KINASE) FAMILY"/>
    <property type="match status" value="1"/>
</dbReference>
<comment type="similarity">
    <text evidence="1">Belongs to the ROK (NagC/XylR) family.</text>
</comment>
<dbReference type="SUPFAM" id="SSF53067">
    <property type="entry name" value="Actin-like ATPase domain"/>
    <property type="match status" value="1"/>
</dbReference>
<dbReference type="Gene3D" id="3.30.420.40">
    <property type="match status" value="2"/>
</dbReference>
<accession>A0A640WDJ4</accession>
<dbReference type="InterPro" id="IPR000600">
    <property type="entry name" value="ROK"/>
</dbReference>
<dbReference type="AlphaFoldDB" id="A0A640WDJ4"/>
<dbReference type="Proteomes" id="UP000466024">
    <property type="component" value="Unassembled WGS sequence"/>
</dbReference>
<dbReference type="CDD" id="cd24057">
    <property type="entry name" value="ASKHA_NBD_ROK_NAGK"/>
    <property type="match status" value="1"/>
</dbReference>
<keyword evidence="3" id="KW-1185">Reference proteome</keyword>
<organism evidence="2 3">
    <name type="scientific">Salinicola corii</name>
    <dbReference type="NCBI Taxonomy" id="2606937"/>
    <lineage>
        <taxon>Bacteria</taxon>
        <taxon>Pseudomonadati</taxon>
        <taxon>Pseudomonadota</taxon>
        <taxon>Gammaproteobacteria</taxon>
        <taxon>Oceanospirillales</taxon>
        <taxon>Halomonadaceae</taxon>
        <taxon>Salinicola</taxon>
    </lineage>
</organism>
<gene>
    <name evidence="2" type="ORF">F0A16_14185</name>
</gene>
<dbReference type="InterPro" id="IPR043129">
    <property type="entry name" value="ATPase_NBD"/>
</dbReference>